<dbReference type="Pfam" id="PF03372">
    <property type="entry name" value="Exo_endo_phos"/>
    <property type="match status" value="1"/>
</dbReference>
<dbReference type="EMBL" id="LFJC01000003">
    <property type="protein sequence ID" value="PIT06398.1"/>
    <property type="molecule type" value="Genomic_DNA"/>
</dbReference>
<feature type="chain" id="PRO_5014688922" description="Endonuclease/exonuclease/phosphatase domain-containing protein" evidence="1">
    <location>
        <begin position="24"/>
        <end position="418"/>
    </location>
</feature>
<organism evidence="3 4">
    <name type="scientific">Bradyrhizobium nitroreducens</name>
    <dbReference type="NCBI Taxonomy" id="709803"/>
    <lineage>
        <taxon>Bacteria</taxon>
        <taxon>Pseudomonadati</taxon>
        <taxon>Pseudomonadota</taxon>
        <taxon>Alphaproteobacteria</taxon>
        <taxon>Hyphomicrobiales</taxon>
        <taxon>Nitrobacteraceae</taxon>
        <taxon>Bradyrhizobium</taxon>
    </lineage>
</organism>
<evidence type="ECO:0000256" key="1">
    <source>
        <dbReference type="SAM" id="SignalP"/>
    </source>
</evidence>
<name>A0A2M6UP90_9BRAD</name>
<dbReference type="Gene3D" id="3.60.10.10">
    <property type="entry name" value="Endonuclease/exonuclease/phosphatase"/>
    <property type="match status" value="1"/>
</dbReference>
<dbReference type="RefSeq" id="WP_161497281.1">
    <property type="nucleotide sequence ID" value="NZ_LFJC01000003.1"/>
</dbReference>
<protein>
    <recommendedName>
        <fullName evidence="2">Endonuclease/exonuclease/phosphatase domain-containing protein</fullName>
    </recommendedName>
</protein>
<dbReference type="SUPFAM" id="SSF56219">
    <property type="entry name" value="DNase I-like"/>
    <property type="match status" value="1"/>
</dbReference>
<dbReference type="AlphaFoldDB" id="A0A2M6UP90"/>
<accession>A0A2M6UP90</accession>
<feature type="signal peptide" evidence="1">
    <location>
        <begin position="1"/>
        <end position="23"/>
    </location>
</feature>
<keyword evidence="4" id="KW-1185">Reference proteome</keyword>
<evidence type="ECO:0000313" key="3">
    <source>
        <dbReference type="EMBL" id="PIT06398.1"/>
    </source>
</evidence>
<dbReference type="InterPro" id="IPR005135">
    <property type="entry name" value="Endo/exonuclease/phosphatase"/>
</dbReference>
<feature type="domain" description="Endonuclease/exonuclease/phosphatase" evidence="2">
    <location>
        <begin position="109"/>
        <end position="288"/>
    </location>
</feature>
<gene>
    <name evidence="3" type="ORF">TSA1_29760</name>
</gene>
<dbReference type="Proteomes" id="UP000228930">
    <property type="component" value="Unassembled WGS sequence"/>
</dbReference>
<keyword evidence="1" id="KW-0732">Signal</keyword>
<reference evidence="3 4" key="1">
    <citation type="submission" date="2015-06" db="EMBL/GenBank/DDBJ databases">
        <title>Comparative genome analysis of nirS-carrying Bradyrhizobium sp. strains.</title>
        <authorList>
            <person name="Ishii S."/>
            <person name="Jang J."/>
            <person name="Nishizawa T."/>
            <person name="Senoo K."/>
        </authorList>
    </citation>
    <scope>NUCLEOTIDE SEQUENCE [LARGE SCALE GENOMIC DNA]</scope>
    <source>
        <strain evidence="3 4">TSA1</strain>
    </source>
</reference>
<sequence length="418" mass="45194">MIGRRNVLFALAVLLGTAPVAHARDIRIATWNLGWHLSQAEAKEWIRDCGQPFSLNPASGLFEPSTTGATKPGWELKWGRNAKIKWDIAIKPPCDVYQAGFKIVPVTEAAYQKRAQQLQDFIRTNLDPDIITFQEVSGATAVREVLPNNGADYEICSFDTFKVQRLAIAWKRTLGTGSECSVIAPLSLPDLAATDQVRPGLSLTLQIDGKPLRVMTVHLKSSCVSPLEDRGKLDGGGDACAILQKQMHPLEDWLEASSATMPVVLMGDFNRNLSHEKNSIAKSAVRSDGSDPASPLPAGVLVRSLYGEVNDGAPASSALLHLEPECQVNPVAKQLCERSKRELFDQDALKPLTKADSLGCRNPIGLDQMLVSASISVPYSATKLAIGRFGGTRPAGQSHSDPLLAISDHCPSKATLQF</sequence>
<comment type="caution">
    <text evidence="3">The sequence shown here is derived from an EMBL/GenBank/DDBJ whole genome shotgun (WGS) entry which is preliminary data.</text>
</comment>
<dbReference type="GO" id="GO:0003824">
    <property type="term" value="F:catalytic activity"/>
    <property type="evidence" value="ECO:0007669"/>
    <property type="project" value="InterPro"/>
</dbReference>
<dbReference type="InterPro" id="IPR036691">
    <property type="entry name" value="Endo/exonu/phosph_ase_sf"/>
</dbReference>
<evidence type="ECO:0000259" key="2">
    <source>
        <dbReference type="Pfam" id="PF03372"/>
    </source>
</evidence>
<proteinExistence type="predicted"/>
<evidence type="ECO:0000313" key="4">
    <source>
        <dbReference type="Proteomes" id="UP000228930"/>
    </source>
</evidence>